<evidence type="ECO:0000313" key="2">
    <source>
        <dbReference type="Ensembl" id="ENSFTIP00000018411.1"/>
    </source>
</evidence>
<name>A0A8C4V312_FALTI</name>
<dbReference type="AlphaFoldDB" id="A0A8C4V312"/>
<feature type="signal peptide" evidence="1">
    <location>
        <begin position="1"/>
        <end position="15"/>
    </location>
</feature>
<evidence type="ECO:0000256" key="1">
    <source>
        <dbReference type="SAM" id="SignalP"/>
    </source>
</evidence>
<feature type="chain" id="PRO_5034572821" description="Interleukin-7" evidence="1">
    <location>
        <begin position="16"/>
        <end position="169"/>
    </location>
</feature>
<sequence>MYLHLFLLFSSGVSSSFLPLKEMPHPQNKTKHTIIDEMLCLLDAENESIKVQLSEPLHIMNPTCAHKTTEKFIHELKRIPKWTCMKTVEKDMEELEKKCSILKKSSSNDKSCSDTAKTSFSQFKESLKEFLRWVNEKQDCSNIVRNESNFFLDSKCSCPDPWDHRKGLL</sequence>
<proteinExistence type="predicted"/>
<dbReference type="OMA" id="IFIHELK"/>
<evidence type="ECO:0000313" key="3">
    <source>
        <dbReference type="Proteomes" id="UP000694562"/>
    </source>
</evidence>
<accession>A0A8C4V312</accession>
<dbReference type="Proteomes" id="UP000694562">
    <property type="component" value="Unplaced"/>
</dbReference>
<organism evidence="2 3">
    <name type="scientific">Falco tinnunculus</name>
    <name type="common">Common kestrel</name>
    <dbReference type="NCBI Taxonomy" id="100819"/>
    <lineage>
        <taxon>Eukaryota</taxon>
        <taxon>Metazoa</taxon>
        <taxon>Chordata</taxon>
        <taxon>Craniata</taxon>
        <taxon>Vertebrata</taxon>
        <taxon>Euteleostomi</taxon>
        <taxon>Archelosauria</taxon>
        <taxon>Archosauria</taxon>
        <taxon>Dinosauria</taxon>
        <taxon>Saurischia</taxon>
        <taxon>Theropoda</taxon>
        <taxon>Coelurosauria</taxon>
        <taxon>Aves</taxon>
        <taxon>Neognathae</taxon>
        <taxon>Neoaves</taxon>
        <taxon>Telluraves</taxon>
        <taxon>Australaves</taxon>
        <taxon>Falconiformes</taxon>
        <taxon>Falconidae</taxon>
        <taxon>Falco</taxon>
    </lineage>
</organism>
<reference evidence="2" key="1">
    <citation type="submission" date="2025-08" db="UniProtKB">
        <authorList>
            <consortium name="Ensembl"/>
        </authorList>
    </citation>
    <scope>IDENTIFICATION</scope>
</reference>
<evidence type="ECO:0008006" key="4">
    <source>
        <dbReference type="Google" id="ProtNLM"/>
    </source>
</evidence>
<reference evidence="2" key="2">
    <citation type="submission" date="2025-09" db="UniProtKB">
        <authorList>
            <consortium name="Ensembl"/>
        </authorList>
    </citation>
    <scope>IDENTIFICATION</scope>
</reference>
<dbReference type="OrthoDB" id="9384695at2759"/>
<protein>
    <recommendedName>
        <fullName evidence="4">Interleukin-7</fullName>
    </recommendedName>
</protein>
<keyword evidence="3" id="KW-1185">Reference proteome</keyword>
<dbReference type="Ensembl" id="ENSFTIT00000019180.1">
    <property type="protein sequence ID" value="ENSFTIP00000018411.1"/>
    <property type="gene ID" value="ENSFTIG00000012172.1"/>
</dbReference>
<keyword evidence="1" id="KW-0732">Signal</keyword>